<evidence type="ECO:0000256" key="1">
    <source>
        <dbReference type="ARBA" id="ARBA00004141"/>
    </source>
</evidence>
<comment type="caution">
    <text evidence="7">The sequence shown here is derived from an EMBL/GenBank/DDBJ whole genome shotgun (WGS) entry which is preliminary data.</text>
</comment>
<dbReference type="EMBL" id="VYKK01000008">
    <property type="protein sequence ID" value="KAA9005416.1"/>
    <property type="molecule type" value="Genomic_DNA"/>
</dbReference>
<evidence type="ECO:0000256" key="5">
    <source>
        <dbReference type="SAM" id="Phobius"/>
    </source>
</evidence>
<dbReference type="NCBIfam" id="TIGR03062">
    <property type="entry name" value="pip_yhgE_Cterm"/>
    <property type="match status" value="1"/>
</dbReference>
<feature type="transmembrane region" description="Helical" evidence="5">
    <location>
        <begin position="615"/>
        <end position="640"/>
    </location>
</feature>
<evidence type="ECO:0000313" key="7">
    <source>
        <dbReference type="EMBL" id="KAA9005416.1"/>
    </source>
</evidence>
<evidence type="ECO:0000256" key="2">
    <source>
        <dbReference type="ARBA" id="ARBA00022692"/>
    </source>
</evidence>
<feature type="transmembrane region" description="Helical" evidence="5">
    <location>
        <begin position="21"/>
        <end position="42"/>
    </location>
</feature>
<evidence type="ECO:0000259" key="6">
    <source>
        <dbReference type="Pfam" id="PF12698"/>
    </source>
</evidence>
<reference evidence="7 8" key="1">
    <citation type="submission" date="2019-09" db="EMBL/GenBank/DDBJ databases">
        <title>Bacillus ochoae sp. nov., Paenibacillus whitsoniae sp. nov., Paenibacillus spiritus sp. nov. Isolated from the Mars Exploration Rover during spacecraft assembly.</title>
        <authorList>
            <person name="Seuylemezian A."/>
            <person name="Vaishampayan P."/>
        </authorList>
    </citation>
    <scope>NUCLEOTIDE SEQUENCE [LARGE SCALE GENOMIC DNA]</scope>
    <source>
        <strain evidence="7 8">MER_111</strain>
    </source>
</reference>
<feature type="transmembrane region" description="Helical" evidence="5">
    <location>
        <begin position="672"/>
        <end position="689"/>
    </location>
</feature>
<dbReference type="GO" id="GO:0016020">
    <property type="term" value="C:membrane"/>
    <property type="evidence" value="ECO:0007669"/>
    <property type="project" value="UniProtKB-SubCell"/>
</dbReference>
<gene>
    <name evidence="7" type="ORF">F4V43_08065</name>
</gene>
<protein>
    <submittedName>
        <fullName evidence="7">YhgE/Pip domain-containing protein</fullName>
    </submittedName>
</protein>
<name>A0A5J5GBD2_9BACL</name>
<feature type="transmembrane region" description="Helical" evidence="5">
    <location>
        <begin position="581"/>
        <end position="608"/>
    </location>
</feature>
<keyword evidence="4 5" id="KW-0472">Membrane</keyword>
<dbReference type="Proteomes" id="UP000367750">
    <property type="component" value="Unassembled WGS sequence"/>
</dbReference>
<accession>A0A5J5GBD2</accession>
<dbReference type="GO" id="GO:0140359">
    <property type="term" value="F:ABC-type transporter activity"/>
    <property type="evidence" value="ECO:0007669"/>
    <property type="project" value="InterPro"/>
</dbReference>
<dbReference type="InterPro" id="IPR013525">
    <property type="entry name" value="ABC2_TM"/>
</dbReference>
<evidence type="ECO:0000313" key="8">
    <source>
        <dbReference type="Proteomes" id="UP000367750"/>
    </source>
</evidence>
<sequence>MPRESEIMPGILRIYRTDWRRLFRAPVALLLIGALVVLPSVYDWVNVAAVWDPYTRTSGIPVAVANLDRGSAAAGTVFNVGEEVVASLRNNPSLGWRFVSRAAAESGVRRGDYYAAIVIPADFSARLAGVLEGGENKPELVYEVNEKLNAIAPKITDKGASSITARIDEHFTRTLSETVLAALQRADRELVSKLPMIRRVEAGLFALEKRLPELEEAGQKVLEVEAKWPEIAAAAERIADLTRLLPEADAAASAVLLLQERWPQIEEAAAGLAPLRDRLAPGLEQAGAIASQLEQGAADTAGRLEAALAGLEAARAALEAAAEPPAAAAEPAATAPPVEALAAAKQAADAGSAAVQALQGSLPELRQAAETAASIAAEARRLGELAKAELPQALSGLPAAGAKLDAAAVWVRGEWPAAEQRLREVSGRITAGLPETGRDVHRAASLVRGRLPELTQAVRRAADAVRRVKGAANLDEVSALLAGDMAARSDFLASPVLLKEKKLFPIPNYGSAMTPFYVVLSLWVGGTLLVSLLRISVETDEGRYRPYQLFFGRLLTFSTIGVLQALVAVLGNLYLLHCYVASPAVFVLSAVLISLVFVTVLFVLVSVFGNVGKGIAIIFMVLQFSSSGGTFPVSTAGPFFEALHPFMPFTYAIGLLREAVGGAESETVLRDAAGLLGFAALALLAALALKRPLERLVRHSAEQAARSRLIS</sequence>
<dbReference type="InterPro" id="IPR051328">
    <property type="entry name" value="T7SS_ABC-Transporter"/>
</dbReference>
<evidence type="ECO:0000256" key="3">
    <source>
        <dbReference type="ARBA" id="ARBA00022989"/>
    </source>
</evidence>
<organism evidence="7 8">
    <name type="scientific">Paenibacillus spiritus</name>
    <dbReference type="NCBI Taxonomy" id="2496557"/>
    <lineage>
        <taxon>Bacteria</taxon>
        <taxon>Bacillati</taxon>
        <taxon>Bacillota</taxon>
        <taxon>Bacilli</taxon>
        <taxon>Bacillales</taxon>
        <taxon>Paenibacillaceae</taxon>
        <taxon>Paenibacillus</taxon>
    </lineage>
</organism>
<feature type="transmembrane region" description="Helical" evidence="5">
    <location>
        <begin position="554"/>
        <end position="575"/>
    </location>
</feature>
<comment type="subcellular location">
    <subcellularLocation>
        <location evidence="1">Membrane</location>
        <topology evidence="1">Multi-pass membrane protein</topology>
    </subcellularLocation>
</comment>
<keyword evidence="8" id="KW-1185">Reference proteome</keyword>
<dbReference type="NCBIfam" id="TIGR03061">
    <property type="entry name" value="pip_yhgE_Nterm"/>
    <property type="match status" value="1"/>
</dbReference>
<dbReference type="OrthoDB" id="9811483at2"/>
<keyword evidence="3 5" id="KW-1133">Transmembrane helix</keyword>
<dbReference type="Pfam" id="PF12698">
    <property type="entry name" value="ABC2_membrane_3"/>
    <property type="match status" value="1"/>
</dbReference>
<evidence type="ECO:0000256" key="4">
    <source>
        <dbReference type="ARBA" id="ARBA00023136"/>
    </source>
</evidence>
<dbReference type="PANTHER" id="PTHR43077:SF10">
    <property type="entry name" value="TRANSPORT PERMEASE PROTEIN"/>
    <property type="match status" value="1"/>
</dbReference>
<dbReference type="Gene3D" id="3.40.1710.10">
    <property type="entry name" value="abc type-2 transporter like domain"/>
    <property type="match status" value="1"/>
</dbReference>
<dbReference type="InterPro" id="IPR017500">
    <property type="entry name" value="Phage_infect_YhgE_N"/>
</dbReference>
<proteinExistence type="predicted"/>
<keyword evidence="2 5" id="KW-0812">Transmembrane</keyword>
<dbReference type="AlphaFoldDB" id="A0A5J5GBD2"/>
<dbReference type="InterPro" id="IPR017501">
    <property type="entry name" value="Phage_infect_YhgE_C"/>
</dbReference>
<dbReference type="PANTHER" id="PTHR43077">
    <property type="entry name" value="TRANSPORT PERMEASE YVFS-RELATED"/>
    <property type="match status" value="1"/>
</dbReference>
<feature type="transmembrane region" description="Helical" evidence="5">
    <location>
        <begin position="515"/>
        <end position="533"/>
    </location>
</feature>
<feature type="domain" description="ABC-2 type transporter transmembrane" evidence="6">
    <location>
        <begin position="544"/>
        <end position="687"/>
    </location>
</feature>